<protein>
    <recommendedName>
        <fullName evidence="5">Acetyltransferase</fullName>
        <ecNumber evidence="5">2.3.1.-</ecNumber>
    </recommendedName>
</protein>
<feature type="domain" description="Maltose/galactoside acetyltransferase" evidence="6">
    <location>
        <begin position="4"/>
        <end position="56"/>
    </location>
</feature>
<dbReference type="InterPro" id="IPR039369">
    <property type="entry name" value="LacA-like"/>
</dbReference>
<dbReference type="KEGG" id="erl:AOC36_01440"/>
<dbReference type="SUPFAM" id="SSF51161">
    <property type="entry name" value="Trimeric LpxA-like enzymes"/>
    <property type="match status" value="1"/>
</dbReference>
<accession>A0A0X8GYD5</accession>
<dbReference type="Pfam" id="PF12464">
    <property type="entry name" value="Mac"/>
    <property type="match status" value="1"/>
</dbReference>
<dbReference type="PANTHER" id="PTHR43017:SF1">
    <property type="entry name" value="ACETYLTRANSFERASE YJL218W-RELATED"/>
    <property type="match status" value="1"/>
</dbReference>
<dbReference type="FunFam" id="2.160.10.10:FF:000008">
    <property type="entry name" value="Maltose O-acetyltransferase"/>
    <property type="match status" value="1"/>
</dbReference>
<dbReference type="Gene3D" id="2.160.10.10">
    <property type="entry name" value="Hexapeptide repeat proteins"/>
    <property type="match status" value="1"/>
</dbReference>
<sequence>MSQYTKMISQQLYDPADQQLVKLRAHARSQIHQFNQSLDRDQRKALLKDFLGNIGEHILIEPPFRCDYGFNIHIGENFFANFGFTVLDSALITIGDNCQFGPNVSLYTPIHPLTPHARNTGIEGAKPITIGDNVWLGGSVTVNPGVTIGNNTVIGSGSVVTKDIPDNVIAVGNPCRVLRQITDEDTHYWDQHVEEAQASSQNETQ</sequence>
<keyword evidence="4 5" id="KW-0012">Acyltransferase</keyword>
<dbReference type="Proteomes" id="UP000063781">
    <property type="component" value="Chromosome"/>
</dbReference>
<dbReference type="OrthoDB" id="9801697at2"/>
<dbReference type="PANTHER" id="PTHR43017">
    <property type="entry name" value="GALACTOSIDE O-ACETYLTRANSFERASE"/>
    <property type="match status" value="1"/>
</dbReference>
<keyword evidence="3" id="KW-0677">Repeat</keyword>
<dbReference type="EMBL" id="CP013213">
    <property type="protein sequence ID" value="AMC92696.1"/>
    <property type="molecule type" value="Genomic_DNA"/>
</dbReference>
<dbReference type="PROSITE" id="PS00101">
    <property type="entry name" value="HEXAPEP_TRANSFERASES"/>
    <property type="match status" value="1"/>
</dbReference>
<evidence type="ECO:0000256" key="5">
    <source>
        <dbReference type="RuleBase" id="RU367021"/>
    </source>
</evidence>
<dbReference type="InterPro" id="IPR011004">
    <property type="entry name" value="Trimer_LpxA-like_sf"/>
</dbReference>
<evidence type="ECO:0000256" key="4">
    <source>
        <dbReference type="ARBA" id="ARBA00023315"/>
    </source>
</evidence>
<name>A0A0X8GYD5_9FIRM</name>
<evidence type="ECO:0000256" key="3">
    <source>
        <dbReference type="ARBA" id="ARBA00022737"/>
    </source>
</evidence>
<evidence type="ECO:0000259" key="6">
    <source>
        <dbReference type="SMART" id="SM01266"/>
    </source>
</evidence>
<dbReference type="CDD" id="cd03357">
    <property type="entry name" value="LbH_MAT_GAT"/>
    <property type="match status" value="1"/>
</dbReference>
<comment type="similarity">
    <text evidence="1 5">Belongs to the transferase hexapeptide repeat family.</text>
</comment>
<evidence type="ECO:0000256" key="1">
    <source>
        <dbReference type="ARBA" id="ARBA00007274"/>
    </source>
</evidence>
<dbReference type="RefSeq" id="WP_067630392.1">
    <property type="nucleotide sequence ID" value="NZ_CP013213.1"/>
</dbReference>
<evidence type="ECO:0000313" key="8">
    <source>
        <dbReference type="Proteomes" id="UP000063781"/>
    </source>
</evidence>
<keyword evidence="8" id="KW-1185">Reference proteome</keyword>
<dbReference type="AlphaFoldDB" id="A0A0X8GYD5"/>
<proteinExistence type="inferred from homology"/>
<dbReference type="Pfam" id="PF00132">
    <property type="entry name" value="Hexapep"/>
    <property type="match status" value="1"/>
</dbReference>
<dbReference type="SMART" id="SM01266">
    <property type="entry name" value="Mac"/>
    <property type="match status" value="1"/>
</dbReference>
<dbReference type="EC" id="2.3.1.-" evidence="5"/>
<gene>
    <name evidence="7" type="ORF">AOC36_01440</name>
</gene>
<dbReference type="InterPro" id="IPR001451">
    <property type="entry name" value="Hexapep"/>
</dbReference>
<evidence type="ECO:0000256" key="2">
    <source>
        <dbReference type="ARBA" id="ARBA00022679"/>
    </source>
</evidence>
<evidence type="ECO:0000313" key="7">
    <source>
        <dbReference type="EMBL" id="AMC92696.1"/>
    </source>
</evidence>
<dbReference type="GO" id="GO:0008870">
    <property type="term" value="F:galactoside O-acetyltransferase activity"/>
    <property type="evidence" value="ECO:0007669"/>
    <property type="project" value="TreeGrafter"/>
</dbReference>
<dbReference type="InterPro" id="IPR024688">
    <property type="entry name" value="Mac_dom"/>
</dbReference>
<organism evidence="7 8">
    <name type="scientific">Erysipelothrix larvae</name>
    <dbReference type="NCBI Taxonomy" id="1514105"/>
    <lineage>
        <taxon>Bacteria</taxon>
        <taxon>Bacillati</taxon>
        <taxon>Bacillota</taxon>
        <taxon>Erysipelotrichia</taxon>
        <taxon>Erysipelotrichales</taxon>
        <taxon>Erysipelotrichaceae</taxon>
        <taxon>Erysipelothrix</taxon>
    </lineage>
</organism>
<reference evidence="7 8" key="1">
    <citation type="submission" date="2015-10" db="EMBL/GenBank/DDBJ databases">
        <title>Erysipelothrix larvae sp. LV19 isolated from the larval gut of the rhinoceros beetle, Trypoxylus dichotomus.</title>
        <authorList>
            <person name="Lim S."/>
            <person name="Kim B.-C."/>
        </authorList>
    </citation>
    <scope>NUCLEOTIDE SEQUENCE [LARGE SCALE GENOMIC DNA]</scope>
    <source>
        <strain evidence="7 8">LV19</strain>
    </source>
</reference>
<keyword evidence="2 5" id="KW-0808">Transferase</keyword>
<dbReference type="InterPro" id="IPR018357">
    <property type="entry name" value="Hexapep_transf_CS"/>
</dbReference>
<dbReference type="STRING" id="1514105.AOC36_01440"/>